<reference evidence="1 2" key="1">
    <citation type="submission" date="2017-07" db="EMBL/GenBank/DDBJ databases">
        <title>Draft Genome Sequences of Select Purple Nonsulfur Bacteria.</title>
        <authorList>
            <person name="Lasarre B."/>
            <person name="Mckinlay J.B."/>
        </authorList>
    </citation>
    <scope>NUCLEOTIDE SEQUENCE [LARGE SCALE GENOMIC DNA]</scope>
    <source>
        <strain evidence="1 2">DSM 5909</strain>
    </source>
</reference>
<dbReference type="Gene3D" id="3.20.20.120">
    <property type="entry name" value="Enolase-like C-terminal domain"/>
    <property type="match status" value="1"/>
</dbReference>
<dbReference type="Proteomes" id="UP000249130">
    <property type="component" value="Unassembled WGS sequence"/>
</dbReference>
<accession>A0A327KWV8</accession>
<dbReference type="OrthoDB" id="7809546at2"/>
<protein>
    <submittedName>
        <fullName evidence="1">Mandelate racemase</fullName>
    </submittedName>
</protein>
<dbReference type="RefSeq" id="WP_111420807.1">
    <property type="nucleotide sequence ID" value="NZ_NPEX01000165.1"/>
</dbReference>
<name>A0A327KWV8_9BRAD</name>
<dbReference type="InterPro" id="IPR036849">
    <property type="entry name" value="Enolase-like_C_sf"/>
</dbReference>
<proteinExistence type="predicted"/>
<dbReference type="EMBL" id="NPEX01000165">
    <property type="protein sequence ID" value="RAI42143.1"/>
    <property type="molecule type" value="Genomic_DNA"/>
</dbReference>
<keyword evidence="2" id="KW-1185">Reference proteome</keyword>
<comment type="caution">
    <text evidence="1">The sequence shown here is derived from an EMBL/GenBank/DDBJ whole genome shotgun (WGS) entry which is preliminary data.</text>
</comment>
<evidence type="ECO:0000313" key="1">
    <source>
        <dbReference type="EMBL" id="RAI42143.1"/>
    </source>
</evidence>
<dbReference type="AlphaFoldDB" id="A0A327KWV8"/>
<gene>
    <name evidence="1" type="ORF">CH341_20230</name>
</gene>
<organism evidence="1 2">
    <name type="scientific">Rhodoplanes roseus</name>
    <dbReference type="NCBI Taxonomy" id="29409"/>
    <lineage>
        <taxon>Bacteria</taxon>
        <taxon>Pseudomonadati</taxon>
        <taxon>Pseudomonadota</taxon>
        <taxon>Alphaproteobacteria</taxon>
        <taxon>Hyphomicrobiales</taxon>
        <taxon>Nitrobacteraceae</taxon>
        <taxon>Rhodoplanes</taxon>
    </lineage>
</organism>
<sequence>MSVAPRLRLVEASFFERPVRLRLPFRFGVVTLREAPQAFTRVRIRLADGREGEGVAAQLLVPKWFDKSQDLTNEQNFDQLRRSLAIARDHFLAVGENTPYGLSLAVEPAHRDACTAAKLNGLVASFGLAEIERAVLDALARLEAAPACDLVSSNRIGLTSQAAPDLAGFDLDRFLSGLTPAPSIYVRHTVGMVDALTRAETVGHRLDDGLPESLEEVVETYGHRHFKLKVSGDAAADIARLAGIAAVIDHIPEPYVVTLDGNEQYDTVEAVVALWRRMKEEPRLARLVASTLHVEQPIGRARALAEPVHALAGLVPVEVDESDSDLDVFPKAHALGYRGISAKSCKGFYRALLNRARVDHWNATAGAQGVARCFMSAEDLTTQAGIAVQQDLALATLVGVTHVERNGHHYVDGMAGAPEHEQARFLAAHPDLYSRSDGRARLAIRNGAVSLASLGKAPGLALGAEPDWASMRPMAV</sequence>
<dbReference type="SUPFAM" id="SSF51604">
    <property type="entry name" value="Enolase C-terminal domain-like"/>
    <property type="match status" value="1"/>
</dbReference>
<evidence type="ECO:0000313" key="2">
    <source>
        <dbReference type="Proteomes" id="UP000249130"/>
    </source>
</evidence>